<organism evidence="2 3">
    <name type="scientific">Ruegeria pomeroyi</name>
    <dbReference type="NCBI Taxonomy" id="89184"/>
    <lineage>
        <taxon>Bacteria</taxon>
        <taxon>Pseudomonadati</taxon>
        <taxon>Pseudomonadota</taxon>
        <taxon>Alphaproteobacteria</taxon>
        <taxon>Rhodobacterales</taxon>
        <taxon>Roseobacteraceae</taxon>
        <taxon>Ruegeria</taxon>
    </lineage>
</organism>
<gene>
    <name evidence="2" type="ORF">KBY27_10840</name>
</gene>
<feature type="transmembrane region" description="Helical" evidence="1">
    <location>
        <begin position="77"/>
        <end position="98"/>
    </location>
</feature>
<dbReference type="AlphaFoldDB" id="A0A9Q3WL72"/>
<dbReference type="EMBL" id="JAGQAF010000005">
    <property type="protein sequence ID" value="MCE8537954.1"/>
    <property type="molecule type" value="Genomic_DNA"/>
</dbReference>
<feature type="transmembrane region" description="Helical" evidence="1">
    <location>
        <begin position="49"/>
        <end position="70"/>
    </location>
</feature>
<protein>
    <submittedName>
        <fullName evidence="2">Uncharacterized protein</fullName>
    </submittedName>
</protein>
<sequence length="136" mass="14204">MKTRSSGKWPVRIAAGVAVAFGALTILSGGRVLFGGAAAQEAAGNAVPFVLWFNFLSGFVYVLAGIGMAMGRRWGTLLAFALVIGIATAFAFFGLHVFQGGAFEMRTVGAMTLRLVVWIAIAAVAVRNLPSKQPSV</sequence>
<evidence type="ECO:0000256" key="1">
    <source>
        <dbReference type="SAM" id="Phobius"/>
    </source>
</evidence>
<evidence type="ECO:0000313" key="3">
    <source>
        <dbReference type="Proteomes" id="UP000813672"/>
    </source>
</evidence>
<keyword evidence="1" id="KW-0472">Membrane</keyword>
<name>A0A9Q3WL72_9RHOB</name>
<comment type="caution">
    <text evidence="2">The sequence shown here is derived from an EMBL/GenBank/DDBJ whole genome shotgun (WGS) entry which is preliminary data.</text>
</comment>
<accession>A0A9Q3WL72</accession>
<evidence type="ECO:0000313" key="2">
    <source>
        <dbReference type="EMBL" id="MCE8537954.1"/>
    </source>
</evidence>
<reference evidence="2" key="1">
    <citation type="journal article" date="2021" name="Environ. Microbiol.">
        <title>Cryptic niche differentiation of novel sediment ecotypes of Rugeria pomeroyi correlates with nitrate respiration.</title>
        <authorList>
            <person name="Lin X."/>
            <person name="McNichol J."/>
            <person name="Chu X."/>
            <person name="Qian Y."/>
            <person name="Luo H."/>
        </authorList>
    </citation>
    <scope>NUCLEOTIDE SEQUENCE</scope>
    <source>
        <strain evidence="2">SZCCDBB064</strain>
    </source>
</reference>
<keyword evidence="1" id="KW-0812">Transmembrane</keyword>
<proteinExistence type="predicted"/>
<dbReference type="Proteomes" id="UP000813672">
    <property type="component" value="Unassembled WGS sequence"/>
</dbReference>
<dbReference type="RefSeq" id="WP_234184517.1">
    <property type="nucleotide sequence ID" value="NZ_JAGQAF010000005.1"/>
</dbReference>
<keyword evidence="1" id="KW-1133">Transmembrane helix</keyword>
<feature type="transmembrane region" description="Helical" evidence="1">
    <location>
        <begin position="110"/>
        <end position="129"/>
    </location>
</feature>